<comment type="similarity">
    <text evidence="2">Belongs to the Toll-like receptor family.</text>
</comment>
<evidence type="ECO:0000256" key="5">
    <source>
        <dbReference type="ARBA" id="ARBA00022692"/>
    </source>
</evidence>
<sequence length="1694" mass="187241">MALQRYSKSSLLILLLQVLSWSSSSPSNSSCTRSILLAQEEQQRGAGGRSERSSNESWISYDCHVRTLNSLELLNATTSFILSSDIPRTRSIRIHCNDKLFFQSFLFPNETFFPGLSLVSVAQLSIDSCKIRRLEGGSNFWKNLPFLRTLSIQSRNSQWSSSVTLELFPNSFQGLPLLQTFDLTLNNIWTLPEDILCPLKSLRTLNISQNKLSEIEEISNLKSPGKVCTLPELETVDISHNALRQISAISKGWASVKNLLLGNNFIDQVQDEAFGHLEKLTVLNLNSNRLVALPPFLFKVNRRLRELYVGNNSISALSSNVFLSLSELQVLDLSRNLLSSQWIEVLAPGVFSGLGGLRVFDLSYNRLSVLDGRGLEGLGILRQLYLDHNVIHGLAEKSLQNCSELQDLGLAGNLLQEVPLTLRGLTLLRSLDLGENRISQVTNSSFEGLDQLYGLRMVDNRLTELPSNFCTHLKKLRVLNLAQNRLSRIAPSALQSCTELRALRLDSNSLENLPPLITPTAPSSLLWLNVSTNKIHSAQYHLLPPTLEWLDLSHNLLEDFAPPRQTRPPHLRVLDISYNNLKFLNFENLPPKLETVRANYNQLENIVIRPSLLASLRRVELVSNKLTSLPDLVTLTGVKTRNSRARAPDFFLGGNPFNCDCTLEWLHVPNNIIRAVDLDAISCAPIYPNSSAQALLSLSAVSDFLCPFSSHCEPSCNCCDFDACDCAMVCPENCECFHDQSWSRTVVNCAARNYSSIPTRIPMNTSELFLDGNAFPTLARHVFIGRRALRILNLNSSRVELISNKTFNGLKSLEILRLEQNLLTALHGYEFADLDNLRELYLQNNFLGFIAPHTFQPLKLLRTLRLDGNLIVSLNFQSIFNSQSLLSRFLFSRNHWTCECDFINRLRSWVAARSANLVTDFNQAHCKLHGAGGNDQNPLIASKCFLSNDDFPNKLAPPFSNIAPNLFLPFPALPNSGGQNRAGGQFSNGSPYSNGNPFPNSNQFSSGTQFSHGNPNGQFPIDPTSSVYSSSSGNHGSHSPSTKNNNQVANPVPGASPNQLSPLLANAASSNYLPSPLDGLKFDSASSPGLLWTIVLTSVGLIMLILVVGVIFRREIYYRLNDRLNFCWCGEICTGVRQMGKKWWLRSGRPEDEENGGRMYSEDSEKLFDAYFLYSKKDEELVNEKIVPELERTSGEENLLRLCLHYRDLCLSPGNPWNPEMVMSASEASKRLVLVLSRSFLSNEYTSEDLQNLLHSVLGRFAKKTIVVLLPCLSVETWESTGLGGIFNQQGVAIRRARLRSGVLIWTDAEFWGRFRLLLPKPSNGGGFGLNTGAIPGNFGTTFGNNVVSLGTTSASLCHSGGHFGNSGNQFPGSGYNFGQNSAPACNCGNNCDGSGNNYGGSGHNCGNNRSNSGISGSHCGNNDSKASTNYSSSCDRGRNCGKNGVTCGNSGSVRISTWSQNSVPRSYVTASNFNLLQPPSHIKNSALVLTPPPPIPLHLDLPAIPTRVRQALPNLPICSHSCIANGRGAYYQPEHLYSTLSASSVRSPVVAVADKGVKCQDNVRPSLPNNDHCVISNAAPPSNSLNLQSFGSEMKRPRQQFSGNSPDLVIETSHLGMDSRGSKILGQWYLYRHYWANGTPNDTPAGQCYFHRYETGPELNLDLYSNVRNIREGSLRKSDHNLRLSRKEQGSRS</sequence>
<evidence type="ECO:0000256" key="3">
    <source>
        <dbReference type="ARBA" id="ARBA00022475"/>
    </source>
</evidence>
<evidence type="ECO:0000256" key="12">
    <source>
        <dbReference type="SAM" id="SignalP"/>
    </source>
</evidence>
<keyword evidence="7" id="KW-0677">Repeat</keyword>
<dbReference type="SMART" id="SM00013">
    <property type="entry name" value="LRRNT"/>
    <property type="match status" value="1"/>
</dbReference>
<feature type="chain" id="PRO_5035312861" description="TIR domain-containing protein" evidence="12">
    <location>
        <begin position="25"/>
        <end position="1694"/>
    </location>
</feature>
<evidence type="ECO:0000256" key="10">
    <source>
        <dbReference type="SAM" id="MobiDB-lite"/>
    </source>
</evidence>
<dbReference type="EMBL" id="CAJVCH010410580">
    <property type="protein sequence ID" value="CAG7818064.1"/>
    <property type="molecule type" value="Genomic_DNA"/>
</dbReference>
<proteinExistence type="inferred from homology"/>
<feature type="compositionally biased region" description="Low complexity" evidence="10">
    <location>
        <begin position="1023"/>
        <end position="1042"/>
    </location>
</feature>
<comment type="subcellular location">
    <subcellularLocation>
        <location evidence="1">Cell membrane</location>
    </subcellularLocation>
</comment>
<comment type="caution">
    <text evidence="14">The sequence shown here is derived from an EMBL/GenBank/DDBJ whole genome shotgun (WGS) entry which is preliminary data.</text>
</comment>
<dbReference type="GO" id="GO:0031012">
    <property type="term" value="C:extracellular matrix"/>
    <property type="evidence" value="ECO:0007669"/>
    <property type="project" value="TreeGrafter"/>
</dbReference>
<evidence type="ECO:0000256" key="4">
    <source>
        <dbReference type="ARBA" id="ARBA00022614"/>
    </source>
</evidence>
<evidence type="ECO:0000256" key="1">
    <source>
        <dbReference type="ARBA" id="ARBA00004236"/>
    </source>
</evidence>
<dbReference type="FunFam" id="3.80.10.10:FF:001438">
    <property type="entry name" value="Uncharacterized protein"/>
    <property type="match status" value="1"/>
</dbReference>
<dbReference type="InterPro" id="IPR003591">
    <property type="entry name" value="Leu-rich_rpt_typical-subtyp"/>
</dbReference>
<evidence type="ECO:0000256" key="9">
    <source>
        <dbReference type="ARBA" id="ARBA00023136"/>
    </source>
</evidence>
<dbReference type="PANTHER" id="PTHR24373:SF370">
    <property type="entry name" value="FISH-LIPS, ISOFORM E"/>
    <property type="match status" value="1"/>
</dbReference>
<accession>A0A8J2KSB1</accession>
<dbReference type="PROSITE" id="PS50104">
    <property type="entry name" value="TIR"/>
    <property type="match status" value="1"/>
</dbReference>
<evidence type="ECO:0000259" key="13">
    <source>
        <dbReference type="PROSITE" id="PS50104"/>
    </source>
</evidence>
<evidence type="ECO:0000256" key="11">
    <source>
        <dbReference type="SAM" id="Phobius"/>
    </source>
</evidence>
<dbReference type="SMART" id="SM00369">
    <property type="entry name" value="LRR_TYP"/>
    <property type="match status" value="20"/>
</dbReference>
<protein>
    <recommendedName>
        <fullName evidence="13">TIR domain-containing protein</fullName>
    </recommendedName>
</protein>
<feature type="domain" description="TIR" evidence="13">
    <location>
        <begin position="1166"/>
        <end position="1319"/>
    </location>
</feature>
<dbReference type="GO" id="GO:0005615">
    <property type="term" value="C:extracellular space"/>
    <property type="evidence" value="ECO:0007669"/>
    <property type="project" value="TreeGrafter"/>
</dbReference>
<evidence type="ECO:0000313" key="14">
    <source>
        <dbReference type="EMBL" id="CAG7818064.1"/>
    </source>
</evidence>
<dbReference type="PROSITE" id="PS51450">
    <property type="entry name" value="LRR"/>
    <property type="match status" value="7"/>
</dbReference>
<evidence type="ECO:0000256" key="7">
    <source>
        <dbReference type="ARBA" id="ARBA00022737"/>
    </source>
</evidence>
<feature type="transmembrane region" description="Helical" evidence="11">
    <location>
        <begin position="1090"/>
        <end position="1112"/>
    </location>
</feature>
<reference evidence="14" key="1">
    <citation type="submission" date="2021-06" db="EMBL/GenBank/DDBJ databases">
        <authorList>
            <person name="Hodson N. C."/>
            <person name="Mongue J. A."/>
            <person name="Jaron S. K."/>
        </authorList>
    </citation>
    <scope>NUCLEOTIDE SEQUENCE</scope>
</reference>
<dbReference type="SMART" id="SM00364">
    <property type="entry name" value="LRR_BAC"/>
    <property type="match status" value="10"/>
</dbReference>
<name>A0A8J2KSB1_9HEXA</name>
<dbReference type="InterPro" id="IPR000157">
    <property type="entry name" value="TIR_dom"/>
</dbReference>
<keyword evidence="5 11" id="KW-0812">Transmembrane</keyword>
<dbReference type="Proteomes" id="UP000708208">
    <property type="component" value="Unassembled WGS sequence"/>
</dbReference>
<feature type="signal peptide" evidence="12">
    <location>
        <begin position="1"/>
        <end position="24"/>
    </location>
</feature>
<organism evidence="14 15">
    <name type="scientific">Allacma fusca</name>
    <dbReference type="NCBI Taxonomy" id="39272"/>
    <lineage>
        <taxon>Eukaryota</taxon>
        <taxon>Metazoa</taxon>
        <taxon>Ecdysozoa</taxon>
        <taxon>Arthropoda</taxon>
        <taxon>Hexapoda</taxon>
        <taxon>Collembola</taxon>
        <taxon>Symphypleona</taxon>
        <taxon>Sminthuridae</taxon>
        <taxon>Allacma</taxon>
    </lineage>
</organism>
<dbReference type="SMART" id="SM00365">
    <property type="entry name" value="LRR_SD22"/>
    <property type="match status" value="11"/>
</dbReference>
<dbReference type="Pfam" id="PF13855">
    <property type="entry name" value="LRR_8"/>
    <property type="match status" value="5"/>
</dbReference>
<dbReference type="InterPro" id="IPR050328">
    <property type="entry name" value="Dev_Immune_Receptor"/>
</dbReference>
<keyword evidence="9 11" id="KW-0472">Membrane</keyword>
<keyword evidence="3" id="KW-1003">Cell membrane</keyword>
<dbReference type="PANTHER" id="PTHR24373">
    <property type="entry name" value="SLIT RELATED LEUCINE-RICH REPEAT NEURONAL PROTEIN"/>
    <property type="match status" value="1"/>
</dbReference>
<keyword evidence="6 12" id="KW-0732">Signal</keyword>
<feature type="region of interest" description="Disordered" evidence="10">
    <location>
        <begin position="978"/>
        <end position="1060"/>
    </location>
</feature>
<dbReference type="InterPro" id="IPR001611">
    <property type="entry name" value="Leu-rich_rpt"/>
</dbReference>
<evidence type="ECO:0000256" key="6">
    <source>
        <dbReference type="ARBA" id="ARBA00022729"/>
    </source>
</evidence>
<evidence type="ECO:0000313" key="15">
    <source>
        <dbReference type="Proteomes" id="UP000708208"/>
    </source>
</evidence>
<keyword evidence="8 11" id="KW-1133">Transmembrane helix</keyword>
<evidence type="ECO:0000256" key="2">
    <source>
        <dbReference type="ARBA" id="ARBA00009634"/>
    </source>
</evidence>
<dbReference type="GO" id="GO:0007165">
    <property type="term" value="P:signal transduction"/>
    <property type="evidence" value="ECO:0007669"/>
    <property type="project" value="InterPro"/>
</dbReference>
<keyword evidence="4" id="KW-0433">Leucine-rich repeat</keyword>
<keyword evidence="15" id="KW-1185">Reference proteome</keyword>
<dbReference type="InterPro" id="IPR000372">
    <property type="entry name" value="LRRNT"/>
</dbReference>
<dbReference type="SMART" id="SM00255">
    <property type="entry name" value="TIR"/>
    <property type="match status" value="1"/>
</dbReference>
<dbReference type="GO" id="GO:0005886">
    <property type="term" value="C:plasma membrane"/>
    <property type="evidence" value="ECO:0007669"/>
    <property type="project" value="UniProtKB-SubCell"/>
</dbReference>
<gene>
    <name evidence="14" type="ORF">AFUS01_LOCUS28597</name>
</gene>
<dbReference type="OrthoDB" id="2013775at2759"/>
<dbReference type="Pfam" id="PF01582">
    <property type="entry name" value="TIR"/>
    <property type="match status" value="1"/>
</dbReference>
<feature type="compositionally biased region" description="Polar residues" evidence="10">
    <location>
        <begin position="985"/>
        <end position="1017"/>
    </location>
</feature>
<evidence type="ECO:0000256" key="8">
    <source>
        <dbReference type="ARBA" id="ARBA00022989"/>
    </source>
</evidence>